<feature type="domain" description="Pseudouridine synthase RsuA/RluA-like" evidence="1">
    <location>
        <begin position="14"/>
        <end position="160"/>
    </location>
</feature>
<dbReference type="EMBL" id="JAZHBO010000002">
    <property type="protein sequence ID" value="MEF2155753.1"/>
    <property type="molecule type" value="Genomic_DNA"/>
</dbReference>
<dbReference type="Proteomes" id="UP001356170">
    <property type="component" value="Unassembled WGS sequence"/>
</dbReference>
<dbReference type="PANTHER" id="PTHR21600:SF89">
    <property type="entry name" value="RIBOSOMAL LARGE SUBUNIT PSEUDOURIDINE SYNTHASE A"/>
    <property type="match status" value="1"/>
</dbReference>
<dbReference type="Pfam" id="PF00849">
    <property type="entry name" value="PseudoU_synth_2"/>
    <property type="match status" value="1"/>
</dbReference>
<accession>A0ABU7V0F3</accession>
<dbReference type="CDD" id="cd02869">
    <property type="entry name" value="PseudoU_synth_RluA_like"/>
    <property type="match status" value="1"/>
</dbReference>
<name>A0ABU7V0F3_9GAMM</name>
<dbReference type="InterPro" id="IPR006224">
    <property type="entry name" value="PsdUridine_synth_RluA-like_CS"/>
</dbReference>
<dbReference type="EC" id="5.4.99.-" evidence="2"/>
<dbReference type="RefSeq" id="WP_331703745.1">
    <property type="nucleotide sequence ID" value="NZ_JAZHBO010000002.1"/>
</dbReference>
<sequence>MQDNPRELWSKAGLLAVDKPAGLLTVPGRGPDKADCLIARVQEQHPTALIIHRLDQPTSGLVLLALNSELQREMSMRFARREVRKRYEAWVHGTPAGAQGEIDLPLITDWPNRPRQHVDMELGKPSLTRWQALETVEGRTRLALYPVTGRTHQLRVHLAAIGHPIVGDALYGTDSDREPRLLLHATDLAFEHPVEEEAVSLRSPAPF</sequence>
<dbReference type="SUPFAM" id="SSF55120">
    <property type="entry name" value="Pseudouridine synthase"/>
    <property type="match status" value="1"/>
</dbReference>
<keyword evidence="2" id="KW-0413">Isomerase</keyword>
<comment type="caution">
    <text evidence="2">The sequence shown here is derived from an EMBL/GenBank/DDBJ whole genome shotgun (WGS) entry which is preliminary data.</text>
</comment>
<dbReference type="Gene3D" id="3.30.2350.10">
    <property type="entry name" value="Pseudouridine synthase"/>
    <property type="match status" value="1"/>
</dbReference>
<dbReference type="InterPro" id="IPR020103">
    <property type="entry name" value="PsdUridine_synth_cat_dom_sf"/>
</dbReference>
<protein>
    <submittedName>
        <fullName evidence="2">RluA family pseudouridine synthase</fullName>
        <ecNumber evidence="2">5.4.99.-</ecNumber>
    </submittedName>
</protein>
<dbReference type="GO" id="GO:0016853">
    <property type="term" value="F:isomerase activity"/>
    <property type="evidence" value="ECO:0007669"/>
    <property type="project" value="UniProtKB-KW"/>
</dbReference>
<reference evidence="2 3" key="1">
    <citation type="submission" date="2024-01" db="EMBL/GenBank/DDBJ databases">
        <title>Novel species of the genus Luteimonas isolated from rivers.</title>
        <authorList>
            <person name="Lu H."/>
        </authorList>
    </citation>
    <scope>NUCLEOTIDE SEQUENCE [LARGE SCALE GENOMIC DNA]</scope>
    <source>
        <strain evidence="2 3">FXH3W</strain>
    </source>
</reference>
<proteinExistence type="predicted"/>
<keyword evidence="3" id="KW-1185">Reference proteome</keyword>
<dbReference type="InterPro" id="IPR006145">
    <property type="entry name" value="PsdUridine_synth_RsuA/RluA"/>
</dbReference>
<evidence type="ECO:0000313" key="2">
    <source>
        <dbReference type="EMBL" id="MEF2155753.1"/>
    </source>
</evidence>
<dbReference type="PROSITE" id="PS01129">
    <property type="entry name" value="PSI_RLU"/>
    <property type="match status" value="1"/>
</dbReference>
<dbReference type="InterPro" id="IPR050188">
    <property type="entry name" value="RluA_PseudoU_synthase"/>
</dbReference>
<evidence type="ECO:0000313" key="3">
    <source>
        <dbReference type="Proteomes" id="UP001356170"/>
    </source>
</evidence>
<gene>
    <name evidence="2" type="ORF">V3390_05825</name>
</gene>
<organism evidence="2 3">
    <name type="scientific">Aquilutibacter rugosus</name>
    <dbReference type="NCBI Taxonomy" id="3115820"/>
    <lineage>
        <taxon>Bacteria</taxon>
        <taxon>Pseudomonadati</taxon>
        <taxon>Pseudomonadota</taxon>
        <taxon>Gammaproteobacteria</taxon>
        <taxon>Lysobacterales</taxon>
        <taxon>Lysobacteraceae</taxon>
        <taxon>Aquilutibacter</taxon>
    </lineage>
</organism>
<evidence type="ECO:0000259" key="1">
    <source>
        <dbReference type="Pfam" id="PF00849"/>
    </source>
</evidence>
<dbReference type="PANTHER" id="PTHR21600">
    <property type="entry name" value="MITOCHONDRIAL RNA PSEUDOURIDINE SYNTHASE"/>
    <property type="match status" value="1"/>
</dbReference>